<gene>
    <name evidence="2" type="ORF">YALI1_E05630g</name>
</gene>
<dbReference type="VEuPathDB" id="FungiDB:YALI0_E04664g"/>
<organism evidence="2">
    <name type="scientific">Yarrowia lipolytica</name>
    <name type="common">Candida lipolytica</name>
    <dbReference type="NCBI Taxonomy" id="4952"/>
    <lineage>
        <taxon>Eukaryota</taxon>
        <taxon>Fungi</taxon>
        <taxon>Dikarya</taxon>
        <taxon>Ascomycota</taxon>
        <taxon>Saccharomycotina</taxon>
        <taxon>Dipodascomycetes</taxon>
        <taxon>Dipodascales</taxon>
        <taxon>Dipodascales incertae sedis</taxon>
        <taxon>Yarrowia</taxon>
    </lineage>
</organism>
<dbReference type="GeneID" id="2912207"/>
<sequence length="521" mass="58589">MSCNHLNIYIIGITMYVFYSSGHPYAMAIHHSFKISKKKALPPAKSKATLRPKSTEPVPVAANPLITAFEVDFSNDGPVADFQWDIETIEKSRVVFPLAPEAWETTFAAVHESDTTQTTQPPSEDDTTLEITEEKVATKIVPQKFIPGWMMVGDTGDSTDVDQSVDPPQCFDWVDLFFEPKSATEYDPRNFSSHFQETLKVSQELYTPGSVVNPITEGYVISGKSTHAFFNPITGAMTPWIHQPAPRASKDKSTNTTLRTIPNTDCLNVGDPSYWWNVRICSNYFHLGEASSNRVVAALFSTSYKASLSGPTEICIIRCFQPYVKEASYASQFYTFLPQKNEKYALALAGSPTSNLFLVESYKEDVHYIYLLTSSLNSPLPHYKLVLSVSHISRTQKNGNLRGKQWWHHRILTFGDNLVIFKEGRLASWRIIYDCSTDSVKAYLIPEKYGFVADVHPVQFGKHLVFSRGVLDMSTFQFCTVPVGQNDRKKIVWHKRNGVLVGSTVNSLSFQCFYLGDPSEV</sequence>
<keyword evidence="1" id="KW-0812">Transmembrane</keyword>
<keyword evidence="1" id="KW-1133">Transmembrane helix</keyword>
<evidence type="ECO:0000256" key="1">
    <source>
        <dbReference type="SAM" id="Phobius"/>
    </source>
</evidence>
<proteinExistence type="predicted"/>
<feature type="transmembrane region" description="Helical" evidence="1">
    <location>
        <begin position="6"/>
        <end position="29"/>
    </location>
</feature>
<dbReference type="Proteomes" id="UP000182444">
    <property type="component" value="Chromosome 1E"/>
</dbReference>
<reference evidence="2" key="1">
    <citation type="journal article" date="2016" name="PLoS ONE">
        <title>Sequence Assembly of Yarrowia lipolytica Strain W29/CLIB89 Shows Transposable Element Diversity.</title>
        <authorList>
            <person name="Magnan C."/>
            <person name="Yu J."/>
            <person name="Chang I."/>
            <person name="Jahn E."/>
            <person name="Kanomata Y."/>
            <person name="Wu J."/>
            <person name="Zeller M."/>
            <person name="Oakes M."/>
            <person name="Baldi P."/>
            <person name="Sandmeyer S."/>
        </authorList>
    </citation>
    <scope>NUCLEOTIDE SEQUENCE [LARGE SCALE GENOMIC DNA]</scope>
    <source>
        <strain evidence="2">CLIB89</strain>
    </source>
</reference>
<dbReference type="EMBL" id="CP017557">
    <property type="protein sequence ID" value="AOW04955.1"/>
    <property type="molecule type" value="Genomic_DNA"/>
</dbReference>
<name>A0A1D8NH43_YARLL</name>
<evidence type="ECO:0000313" key="2">
    <source>
        <dbReference type="EMBL" id="AOW04955.1"/>
    </source>
</evidence>
<dbReference type="AlphaFoldDB" id="A0A1D8NH43"/>
<dbReference type="KEGG" id="yli:2912207"/>
<dbReference type="RefSeq" id="XP_503551.3">
    <property type="nucleotide sequence ID" value="XM_503551.3"/>
</dbReference>
<dbReference type="VEuPathDB" id="FungiDB:YALI1_E05630g"/>
<accession>A0A1D8NH43</accession>
<keyword evidence="1" id="KW-0472">Membrane</keyword>
<protein>
    <submittedName>
        <fullName evidence="2">Uncharacterized protein</fullName>
    </submittedName>
</protein>